<protein>
    <submittedName>
        <fullName evidence="12">Uncharacterized protein</fullName>
    </submittedName>
</protein>
<dbReference type="OMA" id="SINASCW"/>
<feature type="transmembrane region" description="Helical" evidence="11">
    <location>
        <begin position="531"/>
        <end position="555"/>
    </location>
</feature>
<feature type="transmembrane region" description="Helical" evidence="11">
    <location>
        <begin position="489"/>
        <end position="511"/>
    </location>
</feature>
<dbReference type="EMBL" id="KK583303">
    <property type="protein sequence ID" value="KDO20782.1"/>
    <property type="molecule type" value="Genomic_DNA"/>
</dbReference>
<dbReference type="RefSeq" id="XP_012208520.1">
    <property type="nucleotide sequence ID" value="XM_012353130.1"/>
</dbReference>
<keyword evidence="4 11" id="KW-0812">Transmembrane</keyword>
<evidence type="ECO:0000256" key="5">
    <source>
        <dbReference type="ARBA" id="ARBA00022737"/>
    </source>
</evidence>
<keyword evidence="7" id="KW-0931">ER-Golgi transport</keyword>
<organism evidence="12 13">
    <name type="scientific">Saprolegnia parasitica (strain CBS 223.65)</name>
    <dbReference type="NCBI Taxonomy" id="695850"/>
    <lineage>
        <taxon>Eukaryota</taxon>
        <taxon>Sar</taxon>
        <taxon>Stramenopiles</taxon>
        <taxon>Oomycota</taxon>
        <taxon>Saprolegniomycetes</taxon>
        <taxon>Saprolegniales</taxon>
        <taxon>Saprolegniaceae</taxon>
        <taxon>Saprolegnia</taxon>
    </lineage>
</organism>
<dbReference type="InterPro" id="IPR045260">
    <property type="entry name" value="Sec12-like"/>
</dbReference>
<evidence type="ECO:0000256" key="10">
    <source>
        <dbReference type="ARBA" id="ARBA00023136"/>
    </source>
</evidence>
<dbReference type="GO" id="GO:0005085">
    <property type="term" value="F:guanyl-nucleotide exchange factor activity"/>
    <property type="evidence" value="ECO:0007669"/>
    <property type="project" value="InterPro"/>
</dbReference>
<comment type="subcellular location">
    <subcellularLocation>
        <location evidence="1">Endoplasmic reticulum membrane</location>
        <topology evidence="1">Single-pass membrane protein</topology>
    </subcellularLocation>
</comment>
<dbReference type="GO" id="GO:0003400">
    <property type="term" value="P:regulation of COPII vesicle coating"/>
    <property type="evidence" value="ECO:0007669"/>
    <property type="project" value="TreeGrafter"/>
</dbReference>
<reference evidence="12 13" key="1">
    <citation type="journal article" date="2013" name="PLoS Genet.">
        <title>Distinctive expansion of potential virulence genes in the genome of the oomycete fish pathogen Saprolegnia parasitica.</title>
        <authorList>
            <person name="Jiang R.H."/>
            <person name="de Bruijn I."/>
            <person name="Haas B.J."/>
            <person name="Belmonte R."/>
            <person name="Lobach L."/>
            <person name="Christie J."/>
            <person name="van den Ackerveken G."/>
            <person name="Bottin A."/>
            <person name="Bulone V."/>
            <person name="Diaz-Moreno S.M."/>
            <person name="Dumas B."/>
            <person name="Fan L."/>
            <person name="Gaulin E."/>
            <person name="Govers F."/>
            <person name="Grenville-Briggs L.J."/>
            <person name="Horner N.R."/>
            <person name="Levin J.Z."/>
            <person name="Mammella M."/>
            <person name="Meijer H.J."/>
            <person name="Morris P."/>
            <person name="Nusbaum C."/>
            <person name="Oome S."/>
            <person name="Phillips A.J."/>
            <person name="van Rooyen D."/>
            <person name="Rzeszutek E."/>
            <person name="Saraiva M."/>
            <person name="Secombes C.J."/>
            <person name="Seidl M.F."/>
            <person name="Snel B."/>
            <person name="Stassen J.H."/>
            <person name="Sykes S."/>
            <person name="Tripathy S."/>
            <person name="van den Berg H."/>
            <person name="Vega-Arreguin J.C."/>
            <person name="Wawra S."/>
            <person name="Young S.K."/>
            <person name="Zeng Q."/>
            <person name="Dieguez-Uribeondo J."/>
            <person name="Russ C."/>
            <person name="Tyler B.M."/>
            <person name="van West P."/>
        </authorList>
    </citation>
    <scope>NUCLEOTIDE SEQUENCE [LARGE SCALE GENOMIC DNA]</scope>
    <source>
        <strain evidence="12 13">CBS 223.65</strain>
    </source>
</reference>
<feature type="transmembrane region" description="Helical" evidence="11">
    <location>
        <begin position="405"/>
        <end position="429"/>
    </location>
</feature>
<dbReference type="InterPro" id="IPR036322">
    <property type="entry name" value="WD40_repeat_dom_sf"/>
</dbReference>
<keyword evidence="9 11" id="KW-1133">Transmembrane helix</keyword>
<evidence type="ECO:0000256" key="6">
    <source>
        <dbReference type="ARBA" id="ARBA00022824"/>
    </source>
</evidence>
<dbReference type="GeneID" id="24135405"/>
<evidence type="ECO:0000256" key="8">
    <source>
        <dbReference type="ARBA" id="ARBA00022927"/>
    </source>
</evidence>
<evidence type="ECO:0000256" key="2">
    <source>
        <dbReference type="ARBA" id="ARBA00022448"/>
    </source>
</evidence>
<feature type="transmembrane region" description="Helical" evidence="11">
    <location>
        <begin position="460"/>
        <end position="482"/>
    </location>
</feature>
<dbReference type="Gene3D" id="2.130.10.10">
    <property type="entry name" value="YVTN repeat-like/Quinoprotein amine dehydrogenase"/>
    <property type="match status" value="1"/>
</dbReference>
<dbReference type="AlphaFoldDB" id="A0A067C1W3"/>
<proteinExistence type="predicted"/>
<dbReference type="Proteomes" id="UP000030745">
    <property type="component" value="Unassembled WGS sequence"/>
</dbReference>
<evidence type="ECO:0000313" key="12">
    <source>
        <dbReference type="EMBL" id="KDO20782.1"/>
    </source>
</evidence>
<dbReference type="GO" id="GO:0005789">
    <property type="term" value="C:endoplasmic reticulum membrane"/>
    <property type="evidence" value="ECO:0007669"/>
    <property type="project" value="UniProtKB-SubCell"/>
</dbReference>
<dbReference type="PANTHER" id="PTHR23284:SF0">
    <property type="entry name" value="PROLACTIN REGULATORY ELEMENT-BINDING PROTEIN"/>
    <property type="match status" value="1"/>
</dbReference>
<keyword evidence="5" id="KW-0677">Repeat</keyword>
<dbReference type="InterPro" id="IPR015943">
    <property type="entry name" value="WD40/YVTN_repeat-like_dom_sf"/>
</dbReference>
<dbReference type="SMART" id="SM00320">
    <property type="entry name" value="WD40"/>
    <property type="match status" value="4"/>
</dbReference>
<evidence type="ECO:0000256" key="1">
    <source>
        <dbReference type="ARBA" id="ARBA00004389"/>
    </source>
</evidence>
<dbReference type="GO" id="GO:0015031">
    <property type="term" value="P:protein transport"/>
    <property type="evidence" value="ECO:0007669"/>
    <property type="project" value="UniProtKB-KW"/>
</dbReference>
<dbReference type="STRING" id="695850.A0A067C1W3"/>
<dbReference type="VEuPathDB" id="FungiDB:SPRG_13534"/>
<keyword evidence="2" id="KW-0813">Transport</keyword>
<evidence type="ECO:0000256" key="9">
    <source>
        <dbReference type="ARBA" id="ARBA00022989"/>
    </source>
</evidence>
<keyword evidence="8" id="KW-0653">Protein transport</keyword>
<evidence type="ECO:0000256" key="11">
    <source>
        <dbReference type="SAM" id="Phobius"/>
    </source>
</evidence>
<keyword evidence="10 11" id="KW-0472">Membrane</keyword>
<accession>A0A067C1W3</accession>
<dbReference type="PANTHER" id="PTHR23284">
    <property type="entry name" value="PROLACTIN REGULATORY ELEMENT BINDING PROTEIN"/>
    <property type="match status" value="1"/>
</dbReference>
<dbReference type="OrthoDB" id="2013972at2759"/>
<gene>
    <name evidence="12" type="ORF">SPRG_13534</name>
</gene>
<evidence type="ECO:0000313" key="13">
    <source>
        <dbReference type="Proteomes" id="UP000030745"/>
    </source>
</evidence>
<dbReference type="SUPFAM" id="SSF50978">
    <property type="entry name" value="WD40 repeat-like"/>
    <property type="match status" value="1"/>
</dbReference>
<dbReference type="GO" id="GO:0006888">
    <property type="term" value="P:endoplasmic reticulum to Golgi vesicle-mediated transport"/>
    <property type="evidence" value="ECO:0007669"/>
    <property type="project" value="TreeGrafter"/>
</dbReference>
<keyword evidence="6" id="KW-0256">Endoplasmic reticulum</keyword>
<keyword evidence="3" id="KW-0853">WD repeat</keyword>
<dbReference type="KEGG" id="spar:SPRG_13534"/>
<name>A0A067C1W3_SAPPC</name>
<keyword evidence="13" id="KW-1185">Reference proteome</keyword>
<evidence type="ECO:0000256" key="4">
    <source>
        <dbReference type="ARBA" id="ARBA00022692"/>
    </source>
</evidence>
<evidence type="ECO:0000256" key="3">
    <source>
        <dbReference type="ARBA" id="ARBA00022574"/>
    </source>
</evidence>
<evidence type="ECO:0000256" key="7">
    <source>
        <dbReference type="ARBA" id="ARBA00022892"/>
    </source>
</evidence>
<dbReference type="InterPro" id="IPR001680">
    <property type="entry name" value="WD40_rpt"/>
</dbReference>
<sequence length="557" mass="58458">MQVSYPILGLGQAKQLVAICGGGGSARTGVKNTVDVYAAPTATTGYTLLGSADTGTELASGLAISPDSSLLAVSINASCWLYAVAYEETKAAFALTLLVKFRTDFAGAESGQSSVCFVGNHTLLTGGEDSVIRSWSIATNVTTKGWATAPALDGAPDMTPVLGDSAIGDTSYVQLVGEFKAHTKRIKQIHVDAFSRQLVVSSDEAASCHLWWLHEGAAITCSLSQADALAACFAAYPKSVPLPPKGAKQAPTVFKHQFRCVRFAPSGQFLMTVLSPPRGDAFLIKWVPVTTSQVDAASWQWQIAAIAVAGNEPVGSCCISVDGQLVATATASGDVQTFATATLEKVRREQLPEEHTFAVTGMAFVPQDDGYRLCTAGADKRLLVHAVSSEPVAKGFSLRSFLGRLLRFVIALGFGALVGALVGSIALVYSHATYPDDVLVAHPFTGVLDMLAYEFQTSDASATLIALGVALLSALGGVWFCLRTSLVHGLFLHGLGLCGLSLTSLYVAIVPEMAVRWSMAPLAVSSELLEYKLAIVSGMACVALLILHALLVLVVRP</sequence>